<dbReference type="AlphaFoldDB" id="A0A0X4EFK6"/>
<evidence type="ECO:0000313" key="1">
    <source>
        <dbReference type="EMBL" id="KUQ80477.1"/>
    </source>
</evidence>
<comment type="caution">
    <text evidence="1">The sequence shown here is derived from an EMBL/GenBank/DDBJ whole genome shotgun (WGS) entry which is preliminary data.</text>
</comment>
<protein>
    <submittedName>
        <fullName evidence="1">Uncharacterized protein</fullName>
    </submittedName>
</protein>
<organism evidence="1 2">
    <name type="scientific">Enterobacter genomosp. O</name>
    <dbReference type="NCBI Taxonomy" id="2364150"/>
    <lineage>
        <taxon>Bacteria</taxon>
        <taxon>Pseudomonadati</taxon>
        <taxon>Pseudomonadota</taxon>
        <taxon>Gammaproteobacteria</taxon>
        <taxon>Enterobacterales</taxon>
        <taxon>Enterobacteriaceae</taxon>
        <taxon>Enterobacter</taxon>
        <taxon>Enterobacter cloacae complex</taxon>
        <taxon>Enterobacter cloacae complex clade O</taxon>
    </lineage>
</organism>
<sequence>MIKVLVFFNAESCKVMTVLEGISSIRQEYPNGEETHLQIMSAGFPSLTGDHGIVYVATDRELTSQEILDAARKYL</sequence>
<gene>
    <name evidence="1" type="ORF">AWI28_03530</name>
</gene>
<dbReference type="Proteomes" id="UP000064715">
    <property type="component" value="Unassembled WGS sequence"/>
</dbReference>
<accession>A0A0X4EFK6</accession>
<keyword evidence="2" id="KW-1185">Reference proteome</keyword>
<evidence type="ECO:0000313" key="2">
    <source>
        <dbReference type="Proteomes" id="UP000064715"/>
    </source>
</evidence>
<dbReference type="EMBL" id="LRCR01000045">
    <property type="protein sequence ID" value="KUQ80477.1"/>
    <property type="molecule type" value="Genomic_DNA"/>
</dbReference>
<reference evidence="2" key="1">
    <citation type="submission" date="2016-01" db="EMBL/GenBank/DDBJ databases">
        <title>WGS of SAMN04407783.</title>
        <authorList>
            <person name="Adams M."/>
            <person name="Sutton G."/>
            <person name="Nelson K."/>
            <person name="Thaden J."/>
            <person name="Fowler V."/>
            <person name="Mccorrison J."/>
            <person name="Sanka R."/>
            <person name="Brinkac L."/>
            <person name="Nierman W."/>
        </authorList>
    </citation>
    <scope>NUCLEOTIDE SEQUENCE [LARGE SCALE GENOMIC DNA]</scope>
    <source>
        <strain evidence="2">GN04363</strain>
    </source>
</reference>
<proteinExistence type="predicted"/>
<dbReference type="OrthoDB" id="6576015at2"/>
<name>A0A0X4EFK6_9ENTR</name>
<dbReference type="RefSeq" id="WP_059312497.1">
    <property type="nucleotide sequence ID" value="NZ_LRCR01000045.1"/>
</dbReference>